<dbReference type="InterPro" id="IPR013320">
    <property type="entry name" value="ConA-like_dom_sf"/>
</dbReference>
<dbReference type="GO" id="GO:0008081">
    <property type="term" value="F:phosphoric diester hydrolase activity"/>
    <property type="evidence" value="ECO:0007669"/>
    <property type="project" value="InterPro"/>
</dbReference>
<name>A0A1G7B827_NIADE</name>
<keyword evidence="2" id="KW-0732">Signal</keyword>
<dbReference type="Gene3D" id="2.60.120.200">
    <property type="match status" value="1"/>
</dbReference>
<dbReference type="Proteomes" id="UP000198757">
    <property type="component" value="Unassembled WGS sequence"/>
</dbReference>
<evidence type="ECO:0000259" key="3">
    <source>
        <dbReference type="PROSITE" id="PS51704"/>
    </source>
</evidence>
<evidence type="ECO:0000256" key="1">
    <source>
        <dbReference type="ARBA" id="ARBA00006865"/>
    </source>
</evidence>
<dbReference type="InterPro" id="IPR050546">
    <property type="entry name" value="Glycosyl_Hydrlase_16"/>
</dbReference>
<dbReference type="InterPro" id="IPR000757">
    <property type="entry name" value="Beta-glucanase-like"/>
</dbReference>
<feature type="chain" id="PRO_5011460736" evidence="2">
    <location>
        <begin position="20"/>
        <end position="520"/>
    </location>
</feature>
<evidence type="ECO:0000256" key="2">
    <source>
        <dbReference type="SAM" id="SignalP"/>
    </source>
</evidence>
<dbReference type="PROSITE" id="PS51762">
    <property type="entry name" value="GH16_2"/>
    <property type="match status" value="1"/>
</dbReference>
<dbReference type="PANTHER" id="PTHR10963">
    <property type="entry name" value="GLYCOSYL HYDROLASE-RELATED"/>
    <property type="match status" value="1"/>
</dbReference>
<gene>
    <name evidence="5" type="ORF">SAMN04487894_1286</name>
</gene>
<dbReference type="PANTHER" id="PTHR10963:SF55">
    <property type="entry name" value="GLYCOSIDE HYDROLASE FAMILY 16 PROTEIN"/>
    <property type="match status" value="1"/>
</dbReference>
<feature type="domain" description="GP-PDE" evidence="3">
    <location>
        <begin position="44"/>
        <end position="274"/>
    </location>
</feature>
<sequence length="520" mass="58558">MNTYLLLNMKQFLFPAALAAFVLSGCSGSAKTQQTEKKVTFAASPIVAHRGAFKKNQLPENSIASLKHAIALKCTGSEFDVQMTADDSLIINHDPHYNKLSIEETRYADLVKTPLSNGEQLPTLREYLLAGLKNNQSTRLVLEIKPSVISKKRGQLIAQRVVDLVHKLGAAPMTVYISFDYDICKKVKELDPRAHVQYLNGEKSPAEVKADGLDGIDYHYSVFQKHPEWIGEARQHQVVLNAWTVNTAAEMDWLLANDFEFITTNEPELLAERIKAAPASRGWKLVWSDEFHKNGLPDADKWGYDVGGNGWGNRELQYYTKADSNNAVVKDGKLMITARKEKREQNTYTSARLVTKGKGDWVYGRVEVSAKLPVGRGVWPAIWMLPTEWKYGGWPASGEIDIMENVGYNPDTVFSSVHTKSFNHVIGTQKTKGFFLKDAGTAFHLYAVEWNKDQVDFFVDDQLFFSFKNTGKGFEEWPFDQKFHLLLNIAMGGNWGGAKGVDEQLSKAIMEVDYVRVFQK</sequence>
<protein>
    <submittedName>
        <fullName evidence="5">Beta-glucanase, GH16 family</fullName>
    </submittedName>
</protein>
<dbReference type="InterPro" id="IPR017946">
    <property type="entry name" value="PLC-like_Pdiesterase_TIM-brl"/>
</dbReference>
<evidence type="ECO:0000313" key="6">
    <source>
        <dbReference type="Proteomes" id="UP000198757"/>
    </source>
</evidence>
<dbReference type="PROSITE" id="PS51704">
    <property type="entry name" value="GP_PDE"/>
    <property type="match status" value="1"/>
</dbReference>
<evidence type="ECO:0000259" key="4">
    <source>
        <dbReference type="PROSITE" id="PS51762"/>
    </source>
</evidence>
<dbReference type="Pfam" id="PF03009">
    <property type="entry name" value="GDPD"/>
    <property type="match status" value="1"/>
</dbReference>
<dbReference type="GO" id="GO:0006629">
    <property type="term" value="P:lipid metabolic process"/>
    <property type="evidence" value="ECO:0007669"/>
    <property type="project" value="InterPro"/>
</dbReference>
<dbReference type="GO" id="GO:0005975">
    <property type="term" value="P:carbohydrate metabolic process"/>
    <property type="evidence" value="ECO:0007669"/>
    <property type="project" value="InterPro"/>
</dbReference>
<dbReference type="CDD" id="cd08023">
    <property type="entry name" value="GH16_laminarinase_like"/>
    <property type="match status" value="1"/>
</dbReference>
<proteinExistence type="inferred from homology"/>
<organism evidence="5 6">
    <name type="scientific">Niabella drilacis (strain DSM 25811 / CCM 8410 / CCUG 62505 / LMG 26954 / E90)</name>
    <dbReference type="NCBI Taxonomy" id="1285928"/>
    <lineage>
        <taxon>Bacteria</taxon>
        <taxon>Pseudomonadati</taxon>
        <taxon>Bacteroidota</taxon>
        <taxon>Chitinophagia</taxon>
        <taxon>Chitinophagales</taxon>
        <taxon>Chitinophagaceae</taxon>
        <taxon>Niabella</taxon>
    </lineage>
</organism>
<dbReference type="SUPFAM" id="SSF51695">
    <property type="entry name" value="PLC-like phosphodiesterases"/>
    <property type="match status" value="1"/>
</dbReference>
<dbReference type="SUPFAM" id="SSF49899">
    <property type="entry name" value="Concanavalin A-like lectins/glucanases"/>
    <property type="match status" value="1"/>
</dbReference>
<comment type="similarity">
    <text evidence="1">Belongs to the glycosyl hydrolase 16 family.</text>
</comment>
<feature type="domain" description="GH16" evidence="4">
    <location>
        <begin position="257"/>
        <end position="520"/>
    </location>
</feature>
<reference evidence="6" key="1">
    <citation type="submission" date="2016-10" db="EMBL/GenBank/DDBJ databases">
        <authorList>
            <person name="Varghese N."/>
            <person name="Submissions S."/>
        </authorList>
    </citation>
    <scope>NUCLEOTIDE SEQUENCE [LARGE SCALE GENOMIC DNA]</scope>
    <source>
        <strain evidence="6">DSM 25811 / CCM 8410 / LMG 26954 / E90</strain>
    </source>
</reference>
<dbReference type="Gene3D" id="3.20.20.190">
    <property type="entry name" value="Phosphatidylinositol (PI) phosphodiesterase"/>
    <property type="match status" value="1"/>
</dbReference>
<dbReference type="AlphaFoldDB" id="A0A1G7B827"/>
<accession>A0A1G7B827</accession>
<evidence type="ECO:0000313" key="5">
    <source>
        <dbReference type="EMBL" id="SDE23173.1"/>
    </source>
</evidence>
<keyword evidence="6" id="KW-1185">Reference proteome</keyword>
<dbReference type="EMBL" id="FMZO01000028">
    <property type="protein sequence ID" value="SDE23173.1"/>
    <property type="molecule type" value="Genomic_DNA"/>
</dbReference>
<dbReference type="GO" id="GO:0004553">
    <property type="term" value="F:hydrolase activity, hydrolyzing O-glycosyl compounds"/>
    <property type="evidence" value="ECO:0007669"/>
    <property type="project" value="InterPro"/>
</dbReference>
<feature type="signal peptide" evidence="2">
    <location>
        <begin position="1"/>
        <end position="19"/>
    </location>
</feature>
<dbReference type="STRING" id="1285928.SAMN04487894_1286"/>
<dbReference type="Pfam" id="PF00722">
    <property type="entry name" value="Glyco_hydro_16"/>
    <property type="match status" value="1"/>
</dbReference>
<dbReference type="InterPro" id="IPR030395">
    <property type="entry name" value="GP_PDE_dom"/>
</dbReference>